<dbReference type="EMBL" id="AP022593">
    <property type="protein sequence ID" value="BBY52650.1"/>
    <property type="molecule type" value="Genomic_DNA"/>
</dbReference>
<evidence type="ECO:0000256" key="1">
    <source>
        <dbReference type="ARBA" id="ARBA00004141"/>
    </source>
</evidence>
<feature type="transmembrane region" description="Helical" evidence="9">
    <location>
        <begin position="165"/>
        <end position="190"/>
    </location>
</feature>
<evidence type="ECO:0000256" key="8">
    <source>
        <dbReference type="SAM" id="MobiDB-lite"/>
    </source>
</evidence>
<organism evidence="11 12">
    <name type="scientific">Mycolicibacterium arabiense</name>
    <dbReference type="NCBI Taxonomy" id="1286181"/>
    <lineage>
        <taxon>Bacteria</taxon>
        <taxon>Bacillati</taxon>
        <taxon>Actinomycetota</taxon>
        <taxon>Actinomycetes</taxon>
        <taxon>Mycobacteriales</taxon>
        <taxon>Mycobacteriaceae</taxon>
        <taxon>Mycolicibacterium</taxon>
    </lineage>
</organism>
<dbReference type="Pfam" id="PF07885">
    <property type="entry name" value="Ion_trans_2"/>
    <property type="match status" value="1"/>
</dbReference>
<evidence type="ECO:0000256" key="3">
    <source>
        <dbReference type="ARBA" id="ARBA00022692"/>
    </source>
</evidence>
<reference evidence="11 12" key="1">
    <citation type="journal article" date="2019" name="Emerg. Microbes Infect.">
        <title>Comprehensive subspecies identification of 175 nontuberculous mycobacteria species based on 7547 genomic profiles.</title>
        <authorList>
            <person name="Matsumoto Y."/>
            <person name="Kinjo T."/>
            <person name="Motooka D."/>
            <person name="Nabeya D."/>
            <person name="Jung N."/>
            <person name="Uechi K."/>
            <person name="Horii T."/>
            <person name="Iida T."/>
            <person name="Fujita J."/>
            <person name="Nakamura S."/>
        </authorList>
    </citation>
    <scope>NUCLEOTIDE SEQUENCE [LARGE SCALE GENOMIC DNA]</scope>
    <source>
        <strain evidence="11 12">JCM 18538</strain>
    </source>
</reference>
<feature type="transmembrane region" description="Helical" evidence="9">
    <location>
        <begin position="103"/>
        <end position="122"/>
    </location>
</feature>
<keyword evidence="5" id="KW-0406">Ion transport</keyword>
<feature type="compositionally biased region" description="Polar residues" evidence="8">
    <location>
        <begin position="238"/>
        <end position="248"/>
    </location>
</feature>
<keyword evidence="4 9" id="KW-1133">Transmembrane helix</keyword>
<comment type="subcellular location">
    <subcellularLocation>
        <location evidence="1">Membrane</location>
        <topology evidence="1">Multi-pass membrane protein</topology>
    </subcellularLocation>
</comment>
<evidence type="ECO:0000256" key="9">
    <source>
        <dbReference type="SAM" id="Phobius"/>
    </source>
</evidence>
<dbReference type="RefSeq" id="WP_235887351.1">
    <property type="nucleotide sequence ID" value="NZ_AP022593.1"/>
</dbReference>
<evidence type="ECO:0000256" key="4">
    <source>
        <dbReference type="ARBA" id="ARBA00022989"/>
    </source>
</evidence>
<dbReference type="PRINTS" id="PR00169">
    <property type="entry name" value="KCHANNEL"/>
</dbReference>
<dbReference type="KEGG" id="marz:MARA_61180"/>
<dbReference type="Gene3D" id="1.10.287.70">
    <property type="match status" value="1"/>
</dbReference>
<dbReference type="PANTHER" id="PTHR11537">
    <property type="entry name" value="VOLTAGE-GATED POTASSIUM CHANNEL"/>
    <property type="match status" value="1"/>
</dbReference>
<dbReference type="Gene3D" id="1.20.5.110">
    <property type="match status" value="1"/>
</dbReference>
<dbReference type="Proteomes" id="UP000467428">
    <property type="component" value="Chromosome"/>
</dbReference>
<dbReference type="PANTHER" id="PTHR11537:SF254">
    <property type="entry name" value="POTASSIUM VOLTAGE-GATED CHANNEL PROTEIN SHAB"/>
    <property type="match status" value="1"/>
</dbReference>
<dbReference type="InterPro" id="IPR013099">
    <property type="entry name" value="K_chnl_dom"/>
</dbReference>
<feature type="region of interest" description="Disordered" evidence="8">
    <location>
        <begin position="218"/>
        <end position="248"/>
    </location>
</feature>
<evidence type="ECO:0000259" key="10">
    <source>
        <dbReference type="Pfam" id="PF07885"/>
    </source>
</evidence>
<dbReference type="SUPFAM" id="SSF81324">
    <property type="entry name" value="Voltage-gated potassium channels"/>
    <property type="match status" value="1"/>
</dbReference>
<evidence type="ECO:0000256" key="2">
    <source>
        <dbReference type="ARBA" id="ARBA00022448"/>
    </source>
</evidence>
<evidence type="ECO:0000256" key="7">
    <source>
        <dbReference type="ARBA" id="ARBA00023303"/>
    </source>
</evidence>
<evidence type="ECO:0000256" key="6">
    <source>
        <dbReference type="ARBA" id="ARBA00023136"/>
    </source>
</evidence>
<gene>
    <name evidence="11" type="ORF">MARA_61180</name>
</gene>
<keyword evidence="7 11" id="KW-0407">Ion channel</keyword>
<name>A0A7I7S833_9MYCO</name>
<evidence type="ECO:0000256" key="5">
    <source>
        <dbReference type="ARBA" id="ARBA00023065"/>
    </source>
</evidence>
<evidence type="ECO:0000313" key="12">
    <source>
        <dbReference type="Proteomes" id="UP000467428"/>
    </source>
</evidence>
<proteinExistence type="predicted"/>
<accession>A0A7I7S833</accession>
<geneLocation type="plasmid" evidence="12">
    <name>pjcm18538 dna</name>
</geneLocation>
<keyword evidence="3 9" id="KW-0812">Transmembrane</keyword>
<feature type="transmembrane region" description="Helical" evidence="9">
    <location>
        <begin position="36"/>
        <end position="53"/>
    </location>
</feature>
<dbReference type="AlphaFoldDB" id="A0A7I7S833"/>
<evidence type="ECO:0000313" key="11">
    <source>
        <dbReference type="EMBL" id="BBY52650.1"/>
    </source>
</evidence>
<dbReference type="GO" id="GO:0008076">
    <property type="term" value="C:voltage-gated potassium channel complex"/>
    <property type="evidence" value="ECO:0007669"/>
    <property type="project" value="InterPro"/>
</dbReference>
<dbReference type="GO" id="GO:0005249">
    <property type="term" value="F:voltage-gated potassium channel activity"/>
    <property type="evidence" value="ECO:0007669"/>
    <property type="project" value="InterPro"/>
</dbReference>
<protein>
    <submittedName>
        <fullName evidence="11">Voltage-gated potassium channel</fullName>
    </submittedName>
</protein>
<keyword evidence="12" id="KW-1185">Reference proteome</keyword>
<sequence length="248" mass="26911">MEWPLAAIALVFLAVYSVRVLEQPSGTAGRLIEVTWIVTWGVFGVDFLIRLCLARPRMRWFARHLPELAILLLPALRPLRLLTLAVVVNVLQRAIGRTVRGRVIVYTAFGAAVIVYGGALAMLDVERYAPDSKITDFGTALWWSFTTVTTVGYGDTYPTSGGGRLVAVALMVAGVSLLGVVTATLASWIVERVAEEDSAQKAATAAQLEELRREIRELLDSNHRQAPRAYGESDGRGRTNSTEGSGGA</sequence>
<dbReference type="InterPro" id="IPR028325">
    <property type="entry name" value="VG_K_chnl"/>
</dbReference>
<feature type="domain" description="Potassium channel" evidence="10">
    <location>
        <begin position="114"/>
        <end position="190"/>
    </location>
</feature>
<dbReference type="GO" id="GO:0001508">
    <property type="term" value="P:action potential"/>
    <property type="evidence" value="ECO:0007669"/>
    <property type="project" value="TreeGrafter"/>
</dbReference>
<keyword evidence="6 9" id="KW-0472">Membrane</keyword>
<keyword evidence="2" id="KW-0813">Transport</keyword>